<evidence type="ECO:0000313" key="3">
    <source>
        <dbReference type="EMBL" id="PKH40158.1"/>
    </source>
</evidence>
<dbReference type="Proteomes" id="UP000199113">
    <property type="component" value="Unassembled WGS sequence"/>
</dbReference>
<feature type="transmembrane region" description="Helical" evidence="2">
    <location>
        <begin position="33"/>
        <end position="51"/>
    </location>
</feature>
<name>A0A1I1B4E8_9ACTN</name>
<accession>A0A1I1B4E8</accession>
<dbReference type="EMBL" id="FOKC01000013">
    <property type="protein sequence ID" value="SFB44642.1"/>
    <property type="molecule type" value="Genomic_DNA"/>
</dbReference>
<dbReference type="AlphaFoldDB" id="A0A1I1B4E8"/>
<proteinExistence type="predicted"/>
<evidence type="ECO:0000313" key="6">
    <source>
        <dbReference type="Proteomes" id="UP000233565"/>
    </source>
</evidence>
<keyword evidence="6" id="KW-1185">Reference proteome</keyword>
<evidence type="ECO:0000313" key="5">
    <source>
        <dbReference type="Proteomes" id="UP000199113"/>
    </source>
</evidence>
<dbReference type="EMBL" id="PJBV01000020">
    <property type="protein sequence ID" value="PKH40158.1"/>
    <property type="molecule type" value="Genomic_DNA"/>
</dbReference>
<gene>
    <name evidence="3" type="ORF">CXG46_13450</name>
    <name evidence="4" type="ORF">SAMN05192575_11321</name>
</gene>
<dbReference type="Pfam" id="PF14362">
    <property type="entry name" value="DUF4407"/>
    <property type="match status" value="1"/>
</dbReference>
<dbReference type="InterPro" id="IPR025519">
    <property type="entry name" value="DUF4407"/>
</dbReference>
<keyword evidence="2" id="KW-0472">Membrane</keyword>
<feature type="coiled-coil region" evidence="1">
    <location>
        <begin position="235"/>
        <end position="309"/>
    </location>
</feature>
<dbReference type="RefSeq" id="WP_091201287.1">
    <property type="nucleotide sequence ID" value="NZ_FOKC01000013.1"/>
</dbReference>
<feature type="transmembrane region" description="Helical" evidence="2">
    <location>
        <begin position="57"/>
        <end position="76"/>
    </location>
</feature>
<evidence type="ECO:0000313" key="4">
    <source>
        <dbReference type="EMBL" id="SFB44642.1"/>
    </source>
</evidence>
<organism evidence="4 5">
    <name type="scientific">Nocardioides alpinus</name>
    <dbReference type="NCBI Taxonomy" id="748909"/>
    <lineage>
        <taxon>Bacteria</taxon>
        <taxon>Bacillati</taxon>
        <taxon>Actinomycetota</taxon>
        <taxon>Actinomycetes</taxon>
        <taxon>Propionibacteriales</taxon>
        <taxon>Nocardioidaceae</taxon>
        <taxon>Nocardioides</taxon>
    </lineage>
</organism>
<dbReference type="Proteomes" id="UP000233565">
    <property type="component" value="Unassembled WGS sequence"/>
</dbReference>
<feature type="transmembrane region" description="Helical" evidence="2">
    <location>
        <begin position="97"/>
        <end position="117"/>
    </location>
</feature>
<reference evidence="4" key="1">
    <citation type="submission" date="2016-10" db="EMBL/GenBank/DDBJ databases">
        <authorList>
            <person name="de Groot N.N."/>
        </authorList>
    </citation>
    <scope>NUCLEOTIDE SEQUENCE [LARGE SCALE GENOMIC DNA]</scope>
    <source>
        <strain evidence="4">CGMCC 1.10697</strain>
    </source>
</reference>
<dbReference type="STRING" id="748909.SAMN05192575_11321"/>
<protein>
    <submittedName>
        <fullName evidence="3">DUF4407 domain-containing protein</fullName>
    </submittedName>
</protein>
<reference evidence="3 6" key="2">
    <citation type="submission" date="2017-12" db="EMBL/GenBank/DDBJ databases">
        <title>Pharmacopeia of the Arctic Ocean.</title>
        <authorList>
            <person name="Collins E."/>
            <person name="Ducluzeau A.-L."/>
        </authorList>
    </citation>
    <scope>NUCLEOTIDE SEQUENCE [LARGE SCALE GENOMIC DNA]</scope>
    <source>
        <strain evidence="3 6">DSM 23325</strain>
    </source>
</reference>
<keyword evidence="2" id="KW-0812">Transmembrane</keyword>
<keyword evidence="1" id="KW-0175">Coiled coil</keyword>
<dbReference type="OrthoDB" id="594406at2"/>
<sequence>MTSADYLAKLGGGDLDVLTNTVPSARNRFAQMGLVLIATASVAGISMYFALHDAVRVHWLPAMLVAACWMLLILNLDRVLIVSMAGVTSLPRLLMLALPRLALACLIGAVVSTPLTLRLFESDIDFVLGQTNAAASISNKETVANSPQQKTVDDLNSSLLEQRNILEGVVPLKTGSAEVKAIQRELTRLQERLPGVQHASEQADILVQCEGYGGGREDLDDPSRCAAKPGFNGNYDRYEAEAEVAAKALADLKDEITRVQSDLSGAEGSQRAASEVQLAALQEDAPAKIDKLEDQLAVAEANLETFTIGLANEAEGNRGLLARLRALSEVTETDPLLDLAHKLLWALFAAIELLPILVKILSSIGPRSAYDEAVALRDLGIIDTARMRRAANNRVEQDKVDVMVEAEKNMRGHEIVLAKEANVKVADAMRTVMDSSLTEWQKQVVANISVPGRQP</sequence>
<keyword evidence="2" id="KW-1133">Transmembrane helix</keyword>
<evidence type="ECO:0000256" key="2">
    <source>
        <dbReference type="SAM" id="Phobius"/>
    </source>
</evidence>
<evidence type="ECO:0000256" key="1">
    <source>
        <dbReference type="SAM" id="Coils"/>
    </source>
</evidence>